<accession>A0A1H4JCI7</accession>
<dbReference type="SUPFAM" id="SSF46785">
    <property type="entry name" value="Winged helix' DNA-binding domain"/>
    <property type="match status" value="1"/>
</dbReference>
<dbReference type="GO" id="GO:0008270">
    <property type="term" value="F:zinc ion binding"/>
    <property type="evidence" value="ECO:0007669"/>
    <property type="project" value="TreeGrafter"/>
</dbReference>
<sequence>MVAGSVGMAWQGEGNAEAPDDTAARALLRQAGLRATRQRMALVDLLFGCGGRHVSVEGLHRELLGLGAPGSISCVYNSLRRFSEVGLVRRVPVYGATSYFDTKLDHHHHFYAEDEDHLMDVPMNAIALDDLPPPPLGYELVSVDVVVRVRRERSAKPVRPSFRSGEGAS</sequence>
<name>A0A1H4JCI7_9HYPH</name>
<dbReference type="InterPro" id="IPR002481">
    <property type="entry name" value="FUR"/>
</dbReference>
<gene>
    <name evidence="2" type="ORF">SAMN05216452_1218</name>
</gene>
<dbReference type="PANTHER" id="PTHR33202:SF7">
    <property type="entry name" value="FERRIC UPTAKE REGULATION PROTEIN"/>
    <property type="match status" value="1"/>
</dbReference>
<keyword evidence="1" id="KW-0408">Iron</keyword>
<protein>
    <submittedName>
        <fullName evidence="2">Fur family transcriptional regulator, iron response regulator</fullName>
    </submittedName>
</protein>
<dbReference type="GO" id="GO:0000976">
    <property type="term" value="F:transcription cis-regulatory region binding"/>
    <property type="evidence" value="ECO:0007669"/>
    <property type="project" value="TreeGrafter"/>
</dbReference>
<reference evidence="3" key="1">
    <citation type="submission" date="2016-10" db="EMBL/GenBank/DDBJ databases">
        <authorList>
            <person name="Varghese N."/>
            <person name="Submissions S."/>
        </authorList>
    </citation>
    <scope>NUCLEOTIDE SEQUENCE [LARGE SCALE GENOMIC DNA]</scope>
    <source>
        <strain evidence="3">ES.061</strain>
    </source>
</reference>
<proteinExistence type="predicted"/>
<feature type="binding site" evidence="1">
    <location>
        <position position="106"/>
    </location>
    <ligand>
        <name>Fe cation</name>
        <dbReference type="ChEBI" id="CHEBI:24875"/>
    </ligand>
</feature>
<dbReference type="GO" id="GO:0045892">
    <property type="term" value="P:negative regulation of DNA-templated transcription"/>
    <property type="evidence" value="ECO:0007669"/>
    <property type="project" value="TreeGrafter"/>
</dbReference>
<dbReference type="NCBIfam" id="NF045678">
    <property type="entry name" value="TransRegIrrA"/>
    <property type="match status" value="1"/>
</dbReference>
<keyword evidence="1" id="KW-0479">Metal-binding</keyword>
<dbReference type="EMBL" id="FNSL01000001">
    <property type="protein sequence ID" value="SEB43696.1"/>
    <property type="molecule type" value="Genomic_DNA"/>
</dbReference>
<dbReference type="InterPro" id="IPR036390">
    <property type="entry name" value="WH_DNA-bd_sf"/>
</dbReference>
<dbReference type="GO" id="GO:0003700">
    <property type="term" value="F:DNA-binding transcription factor activity"/>
    <property type="evidence" value="ECO:0007669"/>
    <property type="project" value="InterPro"/>
</dbReference>
<keyword evidence="3" id="KW-1185">Reference proteome</keyword>
<evidence type="ECO:0000256" key="1">
    <source>
        <dbReference type="PIRSR" id="PIRSR602481-2"/>
    </source>
</evidence>
<comment type="cofactor">
    <cofactor evidence="1">
        <name>Mn(2+)</name>
        <dbReference type="ChEBI" id="CHEBI:29035"/>
    </cofactor>
    <cofactor evidence="1">
        <name>Fe(2+)</name>
        <dbReference type="ChEBI" id="CHEBI:29033"/>
    </cofactor>
    <text evidence="1">Binds 1 Mn(2+) or Fe(2+) ion per subunit.</text>
</comment>
<dbReference type="Gene3D" id="1.10.10.10">
    <property type="entry name" value="Winged helix-like DNA-binding domain superfamily/Winged helix DNA-binding domain"/>
    <property type="match status" value="1"/>
</dbReference>
<dbReference type="AlphaFoldDB" id="A0A1H4JCI7"/>
<dbReference type="Proteomes" id="UP000199064">
    <property type="component" value="Unassembled WGS sequence"/>
</dbReference>
<evidence type="ECO:0000313" key="3">
    <source>
        <dbReference type="Proteomes" id="UP000199064"/>
    </source>
</evidence>
<dbReference type="PANTHER" id="PTHR33202">
    <property type="entry name" value="ZINC UPTAKE REGULATION PROTEIN"/>
    <property type="match status" value="1"/>
</dbReference>
<dbReference type="InterPro" id="IPR036388">
    <property type="entry name" value="WH-like_DNA-bd_sf"/>
</dbReference>
<dbReference type="GO" id="GO:1900376">
    <property type="term" value="P:regulation of secondary metabolite biosynthetic process"/>
    <property type="evidence" value="ECO:0007669"/>
    <property type="project" value="TreeGrafter"/>
</dbReference>
<organism evidence="2 3">
    <name type="scientific">Nitratireductor aquibiodomus</name>
    <dbReference type="NCBI Taxonomy" id="204799"/>
    <lineage>
        <taxon>Bacteria</taxon>
        <taxon>Pseudomonadati</taxon>
        <taxon>Pseudomonadota</taxon>
        <taxon>Alphaproteobacteria</taxon>
        <taxon>Hyphomicrobiales</taxon>
        <taxon>Phyllobacteriaceae</taxon>
        <taxon>Nitratireductor</taxon>
    </lineage>
</organism>
<evidence type="ECO:0000313" key="2">
    <source>
        <dbReference type="EMBL" id="SEB43696.1"/>
    </source>
</evidence>
<dbReference type="Pfam" id="PF01475">
    <property type="entry name" value="FUR"/>
    <property type="match status" value="1"/>
</dbReference>